<keyword evidence="3" id="KW-1003">Cell membrane</keyword>
<evidence type="ECO:0000256" key="6">
    <source>
        <dbReference type="ARBA" id="ARBA00023136"/>
    </source>
</evidence>
<evidence type="ECO:0000313" key="10">
    <source>
        <dbReference type="Proteomes" id="UP000537592"/>
    </source>
</evidence>
<dbReference type="PANTHER" id="PTHR30151:SF38">
    <property type="entry name" value="ALIPHATIC SULFONATES TRANSPORT PERMEASE PROTEIN SSUC-RELATED"/>
    <property type="match status" value="1"/>
</dbReference>
<organism evidence="9 10">
    <name type="scientific">Pseudochelatococcus contaminans</name>
    <dbReference type="NCBI Taxonomy" id="1538103"/>
    <lineage>
        <taxon>Bacteria</taxon>
        <taxon>Pseudomonadati</taxon>
        <taxon>Pseudomonadota</taxon>
        <taxon>Alphaproteobacteria</taxon>
        <taxon>Hyphomicrobiales</taxon>
        <taxon>Chelatococcaceae</taxon>
        <taxon>Pseudochelatococcus</taxon>
    </lineage>
</organism>
<dbReference type="SUPFAM" id="SSF161098">
    <property type="entry name" value="MetI-like"/>
    <property type="match status" value="1"/>
</dbReference>
<dbReference type="GO" id="GO:0055085">
    <property type="term" value="P:transmembrane transport"/>
    <property type="evidence" value="ECO:0007669"/>
    <property type="project" value="InterPro"/>
</dbReference>
<dbReference type="PROSITE" id="PS50928">
    <property type="entry name" value="ABC_TM1"/>
    <property type="match status" value="1"/>
</dbReference>
<dbReference type="Pfam" id="PF00528">
    <property type="entry name" value="BPD_transp_1"/>
    <property type="match status" value="1"/>
</dbReference>
<feature type="transmembrane region" description="Helical" evidence="7">
    <location>
        <begin position="242"/>
        <end position="260"/>
    </location>
</feature>
<keyword evidence="4 7" id="KW-0812">Transmembrane</keyword>
<evidence type="ECO:0000259" key="8">
    <source>
        <dbReference type="PROSITE" id="PS50928"/>
    </source>
</evidence>
<keyword evidence="2 7" id="KW-0813">Transport</keyword>
<gene>
    <name evidence="9" type="ORF">FHS81_002378</name>
</gene>
<dbReference type="InterPro" id="IPR035906">
    <property type="entry name" value="MetI-like_sf"/>
</dbReference>
<evidence type="ECO:0000256" key="5">
    <source>
        <dbReference type="ARBA" id="ARBA00022989"/>
    </source>
</evidence>
<protein>
    <submittedName>
        <fullName evidence="9">Sulfonate transport system permease protein</fullName>
    </submittedName>
</protein>
<dbReference type="PANTHER" id="PTHR30151">
    <property type="entry name" value="ALKANE SULFONATE ABC TRANSPORTER-RELATED, MEMBRANE SUBUNIT"/>
    <property type="match status" value="1"/>
</dbReference>
<proteinExistence type="inferred from homology"/>
<comment type="caution">
    <text evidence="9">The sequence shown here is derived from an EMBL/GenBank/DDBJ whole genome shotgun (WGS) entry which is preliminary data.</text>
</comment>
<evidence type="ECO:0000256" key="3">
    <source>
        <dbReference type="ARBA" id="ARBA00022475"/>
    </source>
</evidence>
<feature type="transmembrane region" description="Helical" evidence="7">
    <location>
        <begin position="33"/>
        <end position="52"/>
    </location>
</feature>
<sequence length="274" mass="30093">MSADSIIPPRAVAVPHPVSALVRRIRALDWRPLLSFAAIIALWFAAYEFNWVRAKFLPSPVAVVERLWFEIHSGTIVTDLLETLRRNIIGLAIGGFIGLALGALLGISSGFAKIVGPTVLAQRQTALFAWVPLLSVWFGGADVGKIAFISVAAFQPIVINTWRGLTLVPKTYKELAESLSFTRWDYVRLVAIPNALPTIFTGFHAALIYAWLATVGAELFLNIAPGLGGRLTEGSQLFEIDLLFLTIILFGIVGLFYNSLAERTEGLFLKWNSR</sequence>
<feature type="transmembrane region" description="Helical" evidence="7">
    <location>
        <begin position="146"/>
        <end position="165"/>
    </location>
</feature>
<dbReference type="GO" id="GO:0005886">
    <property type="term" value="C:plasma membrane"/>
    <property type="evidence" value="ECO:0007669"/>
    <property type="project" value="UniProtKB-SubCell"/>
</dbReference>
<feature type="transmembrane region" description="Helical" evidence="7">
    <location>
        <begin position="186"/>
        <end position="212"/>
    </location>
</feature>
<dbReference type="Proteomes" id="UP000537592">
    <property type="component" value="Unassembled WGS sequence"/>
</dbReference>
<dbReference type="AlphaFoldDB" id="A0A7W5Z548"/>
<evidence type="ECO:0000256" key="2">
    <source>
        <dbReference type="ARBA" id="ARBA00022448"/>
    </source>
</evidence>
<evidence type="ECO:0000256" key="7">
    <source>
        <dbReference type="RuleBase" id="RU363032"/>
    </source>
</evidence>
<feature type="domain" description="ABC transmembrane type-1" evidence="8">
    <location>
        <begin position="80"/>
        <end position="261"/>
    </location>
</feature>
<keyword evidence="5 7" id="KW-1133">Transmembrane helix</keyword>
<feature type="transmembrane region" description="Helical" evidence="7">
    <location>
        <begin position="124"/>
        <end position="140"/>
    </location>
</feature>
<dbReference type="RefSeq" id="WP_183753175.1">
    <property type="nucleotide sequence ID" value="NZ_JACICC010000005.1"/>
</dbReference>
<keyword evidence="10" id="KW-1185">Reference proteome</keyword>
<comment type="subcellular location">
    <subcellularLocation>
        <location evidence="1 7">Cell membrane</location>
        <topology evidence="1 7">Multi-pass membrane protein</topology>
    </subcellularLocation>
</comment>
<dbReference type="CDD" id="cd06261">
    <property type="entry name" value="TM_PBP2"/>
    <property type="match status" value="1"/>
</dbReference>
<dbReference type="InterPro" id="IPR000515">
    <property type="entry name" value="MetI-like"/>
</dbReference>
<feature type="transmembrane region" description="Helical" evidence="7">
    <location>
        <begin position="88"/>
        <end position="112"/>
    </location>
</feature>
<accession>A0A7W5Z548</accession>
<evidence type="ECO:0000256" key="1">
    <source>
        <dbReference type="ARBA" id="ARBA00004651"/>
    </source>
</evidence>
<reference evidence="9 10" key="1">
    <citation type="submission" date="2020-08" db="EMBL/GenBank/DDBJ databases">
        <title>Genomic Encyclopedia of Type Strains, Phase IV (KMG-IV): sequencing the most valuable type-strain genomes for metagenomic binning, comparative biology and taxonomic classification.</title>
        <authorList>
            <person name="Goeker M."/>
        </authorList>
    </citation>
    <scope>NUCLEOTIDE SEQUENCE [LARGE SCALE GENOMIC DNA]</scope>
    <source>
        <strain evidence="9 10">DSM 28760</strain>
    </source>
</reference>
<name>A0A7W5Z548_9HYPH</name>
<evidence type="ECO:0000313" key="9">
    <source>
        <dbReference type="EMBL" id="MBB3810282.1"/>
    </source>
</evidence>
<keyword evidence="6 7" id="KW-0472">Membrane</keyword>
<comment type="similarity">
    <text evidence="7">Belongs to the binding-protein-dependent transport system permease family.</text>
</comment>
<evidence type="ECO:0000256" key="4">
    <source>
        <dbReference type="ARBA" id="ARBA00022692"/>
    </source>
</evidence>
<dbReference type="Gene3D" id="1.10.3720.10">
    <property type="entry name" value="MetI-like"/>
    <property type="match status" value="1"/>
</dbReference>
<dbReference type="EMBL" id="JACICC010000005">
    <property type="protein sequence ID" value="MBB3810282.1"/>
    <property type="molecule type" value="Genomic_DNA"/>
</dbReference>